<dbReference type="EMBL" id="JBBWWQ010000006">
    <property type="protein sequence ID" value="KAK8944290.1"/>
    <property type="molecule type" value="Genomic_DNA"/>
</dbReference>
<accession>A0AAP0G896</accession>
<comment type="caution">
    <text evidence="2">The sequence shown here is derived from an EMBL/GenBank/DDBJ whole genome shotgun (WGS) entry which is preliminary data.</text>
</comment>
<dbReference type="AlphaFoldDB" id="A0AAP0G896"/>
<protein>
    <recommendedName>
        <fullName evidence="1">Reverse transcriptase Ty1/copia-type domain-containing protein</fullName>
    </recommendedName>
</protein>
<dbReference type="Proteomes" id="UP001418222">
    <property type="component" value="Unassembled WGS sequence"/>
</dbReference>
<dbReference type="Pfam" id="PF07727">
    <property type="entry name" value="RVT_2"/>
    <property type="match status" value="1"/>
</dbReference>
<dbReference type="InterPro" id="IPR043502">
    <property type="entry name" value="DNA/RNA_pol_sf"/>
</dbReference>
<gene>
    <name evidence="2" type="ORF">KSP39_PZI008184</name>
</gene>
<proteinExistence type="predicted"/>
<sequence>MPLIGDPVVPEPVTEQVEDVEAVLPPIPVEVPPHVQEVHPPARRSIRERRPAISSDYEVYLGESDYDVGHIVDPVTFKIAVSGHQNDLWWDAMKDEMESMRLNKVWELVELPEGCRPIGSKWVFKTKKDSKDKVERFKARLVAKGFTQREGIDYHETFSPVSSKDSFRVIMALVAHYDLGLHQMDVKTTFLNDDLAEEVYMVQPEGFKSGHSEQLVCKLNKSLYGLKQASKQWYLKFDEIVTSFGFEENKVDCCIYLKISGSRFIFLILYVDDILLASSDLALLHECKQFLSKHFDMKDLGEASFVLGIEIIRDRSHYTLSLSQKAYIERILERFSMLGCKHGDVPVLKDDRLSLSQCPKNDIERERMKDIPYASAVGSLMYAQVCTRPDIAFAVGLLGRYQSNPGPNH</sequence>
<dbReference type="PANTHER" id="PTHR43383:SF2">
    <property type="entry name" value="AMIDOHYDROLASE 2 FAMILY PROTEIN"/>
    <property type="match status" value="1"/>
</dbReference>
<dbReference type="SUPFAM" id="SSF56672">
    <property type="entry name" value="DNA/RNA polymerases"/>
    <property type="match status" value="1"/>
</dbReference>
<dbReference type="InterPro" id="IPR013103">
    <property type="entry name" value="RVT_2"/>
</dbReference>
<evidence type="ECO:0000313" key="3">
    <source>
        <dbReference type="Proteomes" id="UP001418222"/>
    </source>
</evidence>
<reference evidence="2 3" key="1">
    <citation type="journal article" date="2022" name="Nat. Plants">
        <title>Genomes of leafy and leafless Platanthera orchids illuminate the evolution of mycoheterotrophy.</title>
        <authorList>
            <person name="Li M.H."/>
            <person name="Liu K.W."/>
            <person name="Li Z."/>
            <person name="Lu H.C."/>
            <person name="Ye Q.L."/>
            <person name="Zhang D."/>
            <person name="Wang J.Y."/>
            <person name="Li Y.F."/>
            <person name="Zhong Z.M."/>
            <person name="Liu X."/>
            <person name="Yu X."/>
            <person name="Liu D.K."/>
            <person name="Tu X.D."/>
            <person name="Liu B."/>
            <person name="Hao Y."/>
            <person name="Liao X.Y."/>
            <person name="Jiang Y.T."/>
            <person name="Sun W.H."/>
            <person name="Chen J."/>
            <person name="Chen Y.Q."/>
            <person name="Ai Y."/>
            <person name="Zhai J.W."/>
            <person name="Wu S.S."/>
            <person name="Zhou Z."/>
            <person name="Hsiao Y.Y."/>
            <person name="Wu W.L."/>
            <person name="Chen Y.Y."/>
            <person name="Lin Y.F."/>
            <person name="Hsu J.L."/>
            <person name="Li C.Y."/>
            <person name="Wang Z.W."/>
            <person name="Zhao X."/>
            <person name="Zhong W.Y."/>
            <person name="Ma X.K."/>
            <person name="Ma L."/>
            <person name="Huang J."/>
            <person name="Chen G.Z."/>
            <person name="Huang M.Z."/>
            <person name="Huang L."/>
            <person name="Peng D.H."/>
            <person name="Luo Y.B."/>
            <person name="Zou S.Q."/>
            <person name="Chen S.P."/>
            <person name="Lan S."/>
            <person name="Tsai W.C."/>
            <person name="Van de Peer Y."/>
            <person name="Liu Z.J."/>
        </authorList>
    </citation>
    <scope>NUCLEOTIDE SEQUENCE [LARGE SCALE GENOMIC DNA]</scope>
    <source>
        <strain evidence="2">Lor287</strain>
    </source>
</reference>
<evidence type="ECO:0000313" key="2">
    <source>
        <dbReference type="EMBL" id="KAK8944290.1"/>
    </source>
</evidence>
<organism evidence="2 3">
    <name type="scientific">Platanthera zijinensis</name>
    <dbReference type="NCBI Taxonomy" id="2320716"/>
    <lineage>
        <taxon>Eukaryota</taxon>
        <taxon>Viridiplantae</taxon>
        <taxon>Streptophyta</taxon>
        <taxon>Embryophyta</taxon>
        <taxon>Tracheophyta</taxon>
        <taxon>Spermatophyta</taxon>
        <taxon>Magnoliopsida</taxon>
        <taxon>Liliopsida</taxon>
        <taxon>Asparagales</taxon>
        <taxon>Orchidaceae</taxon>
        <taxon>Orchidoideae</taxon>
        <taxon>Orchideae</taxon>
        <taxon>Orchidinae</taxon>
        <taxon>Platanthera</taxon>
    </lineage>
</organism>
<keyword evidence="3" id="KW-1185">Reference proteome</keyword>
<evidence type="ECO:0000259" key="1">
    <source>
        <dbReference type="Pfam" id="PF07727"/>
    </source>
</evidence>
<dbReference type="PANTHER" id="PTHR43383">
    <property type="entry name" value="NODULIN 6"/>
    <property type="match status" value="1"/>
</dbReference>
<feature type="domain" description="Reverse transcriptase Ty1/copia-type" evidence="1">
    <location>
        <begin position="103"/>
        <end position="348"/>
    </location>
</feature>
<name>A0AAP0G896_9ASPA</name>